<gene>
    <name evidence="2" type="ORF">NTH_02365</name>
</gene>
<dbReference type="EMBL" id="CP030941">
    <property type="protein sequence ID" value="UUP17889.1"/>
    <property type="molecule type" value="Genomic_DNA"/>
</dbReference>
<name>A0ABY5MKU3_9HYPH</name>
<proteinExistence type="predicted"/>
<dbReference type="RefSeq" id="WP_338530174.1">
    <property type="nucleotide sequence ID" value="NZ_CP030941.1"/>
</dbReference>
<keyword evidence="3" id="KW-1185">Reference proteome</keyword>
<feature type="region of interest" description="Disordered" evidence="1">
    <location>
        <begin position="40"/>
        <end position="67"/>
    </location>
</feature>
<evidence type="ECO:0000256" key="1">
    <source>
        <dbReference type="SAM" id="MobiDB-lite"/>
    </source>
</evidence>
<sequence length="153" mass="17518">MANFRLQHDMWVLVADGEKALFLRNEGDAVYPNLEVVREIHDDNPPTREQGTDRPGRLYDTGDRHSSAVQETDWHRIEKRRFADEIASRLYKLAHAGKFDKLVLVAPPLVLGEMRKSLHKEVEEKVVGEVAKTLTNHTVPEMEKVLLAEGERP</sequence>
<evidence type="ECO:0000313" key="3">
    <source>
        <dbReference type="Proteomes" id="UP001342418"/>
    </source>
</evidence>
<dbReference type="Proteomes" id="UP001342418">
    <property type="component" value="Chromosome"/>
</dbReference>
<dbReference type="Pfam" id="PF18856">
    <property type="entry name" value="baeRF_family12"/>
    <property type="match status" value="1"/>
</dbReference>
<organism evidence="2 3">
    <name type="scientific">Nitratireductor thuwali</name>
    <dbReference type="NCBI Taxonomy" id="2267699"/>
    <lineage>
        <taxon>Bacteria</taxon>
        <taxon>Pseudomonadati</taxon>
        <taxon>Pseudomonadota</taxon>
        <taxon>Alphaproteobacteria</taxon>
        <taxon>Hyphomicrobiales</taxon>
        <taxon>Phyllobacteriaceae</taxon>
        <taxon>Nitratireductor</taxon>
    </lineage>
</organism>
<protein>
    <recommendedName>
        <fullName evidence="4">Host attachment protein</fullName>
    </recommendedName>
</protein>
<dbReference type="InterPro" id="IPR041374">
    <property type="entry name" value="BaeRF_family12"/>
</dbReference>
<evidence type="ECO:0000313" key="2">
    <source>
        <dbReference type="EMBL" id="UUP17889.1"/>
    </source>
</evidence>
<reference evidence="2 3" key="1">
    <citation type="submission" date="2018-07" db="EMBL/GenBank/DDBJ databases">
        <title>Genome sequence of Nitratireductor thuwali#1536.</title>
        <authorList>
            <person name="Michoud G."/>
            <person name="Merlino G."/>
            <person name="Sefrji F.O."/>
            <person name="Daffonchio D."/>
        </authorList>
    </citation>
    <scope>NUCLEOTIDE SEQUENCE [LARGE SCALE GENOMIC DNA]</scope>
    <source>
        <strain evidence="3">Nit1536</strain>
    </source>
</reference>
<evidence type="ECO:0008006" key="4">
    <source>
        <dbReference type="Google" id="ProtNLM"/>
    </source>
</evidence>
<accession>A0ABY5MKU3</accession>